<sequence length="106" mass="11683">MQARHIGLDDGKKVLSVEVVTGSGERVVSTRAVMKQAPMAFVFTGQGSAAVNMDMDRYQESSVACEIWNRGDVTQHGCNIREHYMNLKCEDPVTVPGRNAVKRDAE</sequence>
<accession>A0A6A3MB47</accession>
<evidence type="ECO:0000313" key="3">
    <source>
        <dbReference type="Proteomes" id="UP000435112"/>
    </source>
</evidence>
<dbReference type="GO" id="GO:0005835">
    <property type="term" value="C:fatty acid synthase complex"/>
    <property type="evidence" value="ECO:0007669"/>
    <property type="project" value="InterPro"/>
</dbReference>
<dbReference type="Gene3D" id="3.40.366.10">
    <property type="entry name" value="Malonyl-Coenzyme A Acyl Carrier Protein, domain 2"/>
    <property type="match status" value="1"/>
</dbReference>
<gene>
    <name evidence="2" type="ORF">PR002_g10114</name>
</gene>
<dbReference type="OrthoDB" id="107495at2759"/>
<dbReference type="GO" id="GO:0004312">
    <property type="term" value="F:fatty acid synthase activity"/>
    <property type="evidence" value="ECO:0007669"/>
    <property type="project" value="InterPro"/>
</dbReference>
<keyword evidence="1" id="KW-0808">Transferase</keyword>
<dbReference type="PANTHER" id="PTHR10982">
    <property type="entry name" value="MALONYL COA-ACYL CARRIER PROTEIN TRANSACYLASE"/>
    <property type="match status" value="1"/>
</dbReference>
<organism evidence="2 3">
    <name type="scientific">Phytophthora rubi</name>
    <dbReference type="NCBI Taxonomy" id="129364"/>
    <lineage>
        <taxon>Eukaryota</taxon>
        <taxon>Sar</taxon>
        <taxon>Stramenopiles</taxon>
        <taxon>Oomycota</taxon>
        <taxon>Peronosporomycetes</taxon>
        <taxon>Peronosporales</taxon>
        <taxon>Peronosporaceae</taxon>
        <taxon>Phytophthora</taxon>
    </lineage>
</organism>
<dbReference type="GO" id="GO:0006633">
    <property type="term" value="P:fatty acid biosynthetic process"/>
    <property type="evidence" value="ECO:0007669"/>
    <property type="project" value="InterPro"/>
</dbReference>
<evidence type="ECO:0000313" key="2">
    <source>
        <dbReference type="EMBL" id="KAE9029491.1"/>
    </source>
</evidence>
<dbReference type="EMBL" id="QXFU01000563">
    <property type="protein sequence ID" value="KAE9029491.1"/>
    <property type="molecule type" value="Genomic_DNA"/>
</dbReference>
<reference evidence="2 3" key="1">
    <citation type="submission" date="2018-09" db="EMBL/GenBank/DDBJ databases">
        <title>Genomic investigation of the strawberry pathogen Phytophthora fragariae indicates pathogenicity is determined by transcriptional variation in three key races.</title>
        <authorList>
            <person name="Adams T.M."/>
            <person name="Armitage A.D."/>
            <person name="Sobczyk M.K."/>
            <person name="Bates H.J."/>
            <person name="Dunwell J.M."/>
            <person name="Nellist C.F."/>
            <person name="Harrison R.J."/>
        </authorList>
    </citation>
    <scope>NUCLEOTIDE SEQUENCE [LARGE SCALE GENOMIC DNA]</scope>
    <source>
        <strain evidence="2 3">SCRP324</strain>
    </source>
</reference>
<dbReference type="AlphaFoldDB" id="A0A6A3MB47"/>
<dbReference type="InterPro" id="IPR001227">
    <property type="entry name" value="Ac_transferase_dom_sf"/>
</dbReference>
<dbReference type="InterPro" id="IPR050830">
    <property type="entry name" value="Fungal_FAS"/>
</dbReference>
<dbReference type="InterPro" id="IPR016035">
    <property type="entry name" value="Acyl_Trfase/lysoPLipase"/>
</dbReference>
<dbReference type="SUPFAM" id="SSF52151">
    <property type="entry name" value="FabD/lysophospholipase-like"/>
    <property type="match status" value="1"/>
</dbReference>
<proteinExistence type="predicted"/>
<protein>
    <submittedName>
        <fullName evidence="2">Uncharacterized protein</fullName>
    </submittedName>
</protein>
<dbReference type="PRINTS" id="PR01483">
    <property type="entry name" value="FASYNTHASE"/>
</dbReference>
<name>A0A6A3MB47_9STRA</name>
<dbReference type="InterPro" id="IPR003965">
    <property type="entry name" value="Fatty_acid_synthase"/>
</dbReference>
<dbReference type="Proteomes" id="UP000435112">
    <property type="component" value="Unassembled WGS sequence"/>
</dbReference>
<evidence type="ECO:0000256" key="1">
    <source>
        <dbReference type="ARBA" id="ARBA00022679"/>
    </source>
</evidence>
<dbReference type="PANTHER" id="PTHR10982:SF21">
    <property type="entry name" value="FATTY ACID SYNTHASE SUBUNIT BETA"/>
    <property type="match status" value="1"/>
</dbReference>
<comment type="caution">
    <text evidence="2">The sequence shown here is derived from an EMBL/GenBank/DDBJ whole genome shotgun (WGS) entry which is preliminary data.</text>
</comment>